<dbReference type="VEuPathDB" id="TriTrypDB:TcCLB.510889.10"/>
<dbReference type="VEuPathDB" id="TriTrypDB:TcG_02367"/>
<accession>Q9GZ39</accession>
<dbReference type="VEuPathDB" id="TriTrypDB:TcCL_NonESM01463"/>
<evidence type="ECO:0008006" key="4">
    <source>
        <dbReference type="Google" id="ProtNLM"/>
    </source>
</evidence>
<evidence type="ECO:0000256" key="2">
    <source>
        <dbReference type="SAM" id="Phobius"/>
    </source>
</evidence>
<keyword evidence="2" id="KW-0472">Membrane</keyword>
<dbReference type="VEuPathDB" id="TriTrypDB:C4B63_41g217"/>
<protein>
    <recommendedName>
        <fullName evidence="4">Transmembrane protein</fullName>
    </recommendedName>
</protein>
<feature type="region of interest" description="Disordered" evidence="1">
    <location>
        <begin position="266"/>
        <end position="288"/>
    </location>
</feature>
<evidence type="ECO:0000256" key="1">
    <source>
        <dbReference type="SAM" id="MobiDB-lite"/>
    </source>
</evidence>
<evidence type="ECO:0000313" key="3">
    <source>
        <dbReference type="EMBL" id="AAF98141.1"/>
    </source>
</evidence>
<dbReference type="EMBL" id="AF242860">
    <property type="protein sequence ID" value="AAF98141.1"/>
    <property type="molecule type" value="Genomic_DNA"/>
</dbReference>
<keyword evidence="2" id="KW-0812">Transmembrane</keyword>
<reference evidence="3" key="1">
    <citation type="submission" date="2000-03" db="EMBL/GenBank/DDBJ databases">
        <authorList>
            <person name="Andersson B."/>
        </authorList>
    </citation>
    <scope>NUCLEOTIDE SEQUENCE</scope>
</reference>
<feature type="compositionally biased region" description="Basic and acidic residues" evidence="1">
    <location>
        <begin position="272"/>
        <end position="288"/>
    </location>
</feature>
<feature type="transmembrane region" description="Helical" evidence="2">
    <location>
        <begin position="61"/>
        <end position="94"/>
    </location>
</feature>
<feature type="transmembrane region" description="Helical" evidence="2">
    <location>
        <begin position="136"/>
        <end position="155"/>
    </location>
</feature>
<name>Q9GZ39_TRYCR</name>
<proteinExistence type="predicted"/>
<dbReference type="VEuPathDB" id="TriTrypDB:C3747_50g126"/>
<organism evidence="3">
    <name type="scientific">Trypanosoma cruzi</name>
    <dbReference type="NCBI Taxonomy" id="5693"/>
    <lineage>
        <taxon>Eukaryota</taxon>
        <taxon>Discoba</taxon>
        <taxon>Euglenozoa</taxon>
        <taxon>Kinetoplastea</taxon>
        <taxon>Metakinetoplastina</taxon>
        <taxon>Trypanosomatida</taxon>
        <taxon>Trypanosomatidae</taxon>
        <taxon>Trypanosoma</taxon>
        <taxon>Schizotrypanum</taxon>
    </lineage>
</organism>
<dbReference type="VEuPathDB" id="TriTrypDB:TcCLB.506529.324"/>
<dbReference type="VEuPathDB" id="TriTrypDB:BCY84_19417"/>
<feature type="transmembrane region" description="Helical" evidence="2">
    <location>
        <begin position="21"/>
        <end position="41"/>
    </location>
</feature>
<sequence length="288" mass="33550">MKNTLDYMCIYVRIGRDCSTLSVSFFFFFFVQLFFTLRASLSCLRIHNNNDNKVAPFFFRFPFIYLFFLLVLMMPGVFFSSLSLCLYLSFSLCVRVWQEGRRRRGGGRVECVCVCVVCRGGKRGEMEVYVKHRGKFVMLALWSGFTSIAMVWLVIRRSGFGTTYSRCSYLVMWGEYKQLLEPGTFPANDFLPPHLRLDRRSYLDLPDTEIALPPIIDVSVAEREQVRNLEHALPSSQRSDFHMQFGPLRSQTIVMTGGANERYVRRRLGISPKDRERLESEKHKGEDR</sequence>
<dbReference type="AlphaFoldDB" id="Q9GZ39"/>
<dbReference type="VEuPathDB" id="TriTrypDB:TcBrA4_0067440"/>
<keyword evidence="2" id="KW-1133">Transmembrane helix</keyword>